<dbReference type="RefSeq" id="WP_092502460.1">
    <property type="nucleotide sequence ID" value="NZ_LT629695.1"/>
</dbReference>
<dbReference type="Pfam" id="PF00672">
    <property type="entry name" value="HAMP"/>
    <property type="match status" value="1"/>
</dbReference>
<evidence type="ECO:0000256" key="12">
    <source>
        <dbReference type="ARBA" id="ARBA00023012"/>
    </source>
</evidence>
<evidence type="ECO:0000313" key="18">
    <source>
        <dbReference type="EMBL" id="SDH28726.1"/>
    </source>
</evidence>
<dbReference type="InterPro" id="IPR036890">
    <property type="entry name" value="HATPase_C_sf"/>
</dbReference>
<dbReference type="InterPro" id="IPR047669">
    <property type="entry name" value="MtrAB_MtrB"/>
</dbReference>
<dbReference type="GO" id="GO:0005524">
    <property type="term" value="F:ATP binding"/>
    <property type="evidence" value="ECO:0007669"/>
    <property type="project" value="UniProtKB-KW"/>
</dbReference>
<dbReference type="Gene3D" id="3.30.565.10">
    <property type="entry name" value="Histidine kinase-like ATPase, C-terminal domain"/>
    <property type="match status" value="1"/>
</dbReference>
<dbReference type="SMART" id="SM00388">
    <property type="entry name" value="HisKA"/>
    <property type="match status" value="1"/>
</dbReference>
<keyword evidence="9 18" id="KW-0418">Kinase</keyword>
<name>A0A1G8B6B5_9MICO</name>
<keyword evidence="5" id="KW-0597">Phosphoprotein</keyword>
<dbReference type="SUPFAM" id="SSF55874">
    <property type="entry name" value="ATPase domain of HSP90 chaperone/DNA topoisomerase II/histidine kinase"/>
    <property type="match status" value="1"/>
</dbReference>
<comment type="catalytic activity">
    <reaction evidence="1">
        <text>ATP + protein L-histidine = ADP + protein N-phospho-L-histidine.</text>
        <dbReference type="EC" id="2.7.13.3"/>
    </reaction>
</comment>
<evidence type="ECO:0000259" key="16">
    <source>
        <dbReference type="PROSITE" id="PS50109"/>
    </source>
</evidence>
<evidence type="ECO:0000256" key="6">
    <source>
        <dbReference type="ARBA" id="ARBA00022679"/>
    </source>
</evidence>
<reference evidence="19" key="1">
    <citation type="submission" date="2016-10" db="EMBL/GenBank/DDBJ databases">
        <authorList>
            <person name="Varghese N."/>
            <person name="Submissions S."/>
        </authorList>
    </citation>
    <scope>NUCLEOTIDE SEQUENCE [LARGE SCALE GENOMIC DNA]</scope>
    <source>
        <strain evidence="19">DSM 22002</strain>
    </source>
</reference>
<dbReference type="PRINTS" id="PR00344">
    <property type="entry name" value="BCTRLSENSOR"/>
</dbReference>
<keyword evidence="8" id="KW-0547">Nucleotide-binding</keyword>
<organism evidence="18 19">
    <name type="scientific">Agrococcus jejuensis</name>
    <dbReference type="NCBI Taxonomy" id="399736"/>
    <lineage>
        <taxon>Bacteria</taxon>
        <taxon>Bacillati</taxon>
        <taxon>Actinomycetota</taxon>
        <taxon>Actinomycetes</taxon>
        <taxon>Micrococcales</taxon>
        <taxon>Microbacteriaceae</taxon>
        <taxon>Agrococcus</taxon>
    </lineage>
</organism>
<keyword evidence="7 15" id="KW-0812">Transmembrane</keyword>
<proteinExistence type="predicted"/>
<evidence type="ECO:0000313" key="19">
    <source>
        <dbReference type="Proteomes" id="UP000198822"/>
    </source>
</evidence>
<gene>
    <name evidence="18" type="ORF">SAMN04489720_0691</name>
</gene>
<dbReference type="InterPro" id="IPR036097">
    <property type="entry name" value="HisK_dim/P_sf"/>
</dbReference>
<dbReference type="CDD" id="cd06225">
    <property type="entry name" value="HAMP"/>
    <property type="match status" value="1"/>
</dbReference>
<dbReference type="SUPFAM" id="SSF47384">
    <property type="entry name" value="Homodimeric domain of signal transducing histidine kinase"/>
    <property type="match status" value="1"/>
</dbReference>
<dbReference type="InterPro" id="IPR003594">
    <property type="entry name" value="HATPase_dom"/>
</dbReference>
<dbReference type="Gene3D" id="1.10.287.130">
    <property type="match status" value="1"/>
</dbReference>
<evidence type="ECO:0000256" key="3">
    <source>
        <dbReference type="ARBA" id="ARBA00012438"/>
    </source>
</evidence>
<keyword evidence="6" id="KW-0808">Transferase</keyword>
<dbReference type="AlphaFoldDB" id="A0A1G8B6B5"/>
<dbReference type="InterPro" id="IPR005467">
    <property type="entry name" value="His_kinase_dom"/>
</dbReference>
<dbReference type="Gene3D" id="6.10.340.10">
    <property type="match status" value="1"/>
</dbReference>
<keyword evidence="12" id="KW-0902">Two-component regulatory system</keyword>
<dbReference type="InterPro" id="IPR003660">
    <property type="entry name" value="HAMP_dom"/>
</dbReference>
<evidence type="ECO:0000256" key="2">
    <source>
        <dbReference type="ARBA" id="ARBA00004651"/>
    </source>
</evidence>
<dbReference type="FunFam" id="3.30.565.10:FF:000013">
    <property type="entry name" value="Two-component sensor histidine kinase"/>
    <property type="match status" value="1"/>
</dbReference>
<dbReference type="OrthoDB" id="9786919at2"/>
<evidence type="ECO:0000256" key="1">
    <source>
        <dbReference type="ARBA" id="ARBA00000085"/>
    </source>
</evidence>
<dbReference type="CDD" id="cd00075">
    <property type="entry name" value="HATPase"/>
    <property type="match status" value="1"/>
</dbReference>
<comment type="subcellular location">
    <subcellularLocation>
        <location evidence="2">Cell membrane</location>
        <topology evidence="2">Multi-pass membrane protein</topology>
    </subcellularLocation>
</comment>
<dbReference type="Pfam" id="PF02518">
    <property type="entry name" value="HATPase_c"/>
    <property type="match status" value="1"/>
</dbReference>
<dbReference type="InterPro" id="IPR003661">
    <property type="entry name" value="HisK_dim/P_dom"/>
</dbReference>
<feature type="transmembrane region" description="Helical" evidence="15">
    <location>
        <begin position="205"/>
        <end position="228"/>
    </location>
</feature>
<dbReference type="EMBL" id="LT629695">
    <property type="protein sequence ID" value="SDH28726.1"/>
    <property type="molecule type" value="Genomic_DNA"/>
</dbReference>
<dbReference type="STRING" id="399736.SAMN04489720_0691"/>
<keyword evidence="11 15" id="KW-1133">Transmembrane helix</keyword>
<evidence type="ECO:0000256" key="14">
    <source>
        <dbReference type="ARBA" id="ARBA00035305"/>
    </source>
</evidence>
<dbReference type="NCBIfam" id="NF040691">
    <property type="entry name" value="MtrAB_MtrB"/>
    <property type="match status" value="1"/>
</dbReference>
<evidence type="ECO:0000256" key="15">
    <source>
        <dbReference type="SAM" id="Phobius"/>
    </source>
</evidence>
<dbReference type="PANTHER" id="PTHR43547">
    <property type="entry name" value="TWO-COMPONENT HISTIDINE KINASE"/>
    <property type="match status" value="1"/>
</dbReference>
<dbReference type="PROSITE" id="PS50109">
    <property type="entry name" value="HIS_KIN"/>
    <property type="match status" value="1"/>
</dbReference>
<dbReference type="SMART" id="SM00387">
    <property type="entry name" value="HATPase_c"/>
    <property type="match status" value="1"/>
</dbReference>
<dbReference type="PROSITE" id="PS50885">
    <property type="entry name" value="HAMP"/>
    <property type="match status" value="1"/>
</dbReference>
<dbReference type="FunFam" id="1.10.287.130:FF:000010">
    <property type="entry name" value="Two-component sensor histidine kinase"/>
    <property type="match status" value="1"/>
</dbReference>
<evidence type="ECO:0000256" key="7">
    <source>
        <dbReference type="ARBA" id="ARBA00022692"/>
    </source>
</evidence>
<evidence type="ECO:0000256" key="11">
    <source>
        <dbReference type="ARBA" id="ARBA00022989"/>
    </source>
</evidence>
<dbReference type="Pfam" id="PF00512">
    <property type="entry name" value="HisKA"/>
    <property type="match status" value="1"/>
</dbReference>
<keyword evidence="4" id="KW-1003">Cell membrane</keyword>
<feature type="transmembrane region" description="Helical" evidence="15">
    <location>
        <begin position="20"/>
        <end position="45"/>
    </location>
</feature>
<evidence type="ECO:0000256" key="8">
    <source>
        <dbReference type="ARBA" id="ARBA00022741"/>
    </source>
</evidence>
<protein>
    <recommendedName>
        <fullName evidence="14">Sensor histidine kinase MtrB</fullName>
        <ecNumber evidence="3">2.7.13.3</ecNumber>
    </recommendedName>
</protein>
<accession>A0A1G8B6B5</accession>
<feature type="domain" description="HAMP" evidence="17">
    <location>
        <begin position="225"/>
        <end position="277"/>
    </location>
</feature>
<feature type="domain" description="Histidine kinase" evidence="16">
    <location>
        <begin position="292"/>
        <end position="509"/>
    </location>
</feature>
<keyword evidence="13 15" id="KW-0472">Membrane</keyword>
<evidence type="ECO:0000259" key="17">
    <source>
        <dbReference type="PROSITE" id="PS50885"/>
    </source>
</evidence>
<evidence type="ECO:0000256" key="10">
    <source>
        <dbReference type="ARBA" id="ARBA00022840"/>
    </source>
</evidence>
<keyword evidence="19" id="KW-1185">Reference proteome</keyword>
<dbReference type="InterPro" id="IPR004358">
    <property type="entry name" value="Sig_transdc_His_kin-like_C"/>
</dbReference>
<dbReference type="GO" id="GO:0005886">
    <property type="term" value="C:plasma membrane"/>
    <property type="evidence" value="ECO:0007669"/>
    <property type="project" value="UniProtKB-SubCell"/>
</dbReference>
<evidence type="ECO:0000256" key="5">
    <source>
        <dbReference type="ARBA" id="ARBA00022553"/>
    </source>
</evidence>
<dbReference type="EC" id="2.7.13.3" evidence="3"/>
<sequence>MQAVGRSLPQRIAASWRQSLQLRIVATSVLLSLLAMAVVGGYMSISIGASIFEQRRDEALLESVRATEAAQQVFTDAAGSSTTAELAQLQESALQSAAGFISNPALAAYAMLRTTDQAQSAVDLGDTRVRGFDDSLLTAELQERVAASDGEPYYQSVRLTTPDGTAPGLIVGTLLEVPSAGQYEFYIVHSLEEAQETLQRMQTTMVIGGVALLALVALVTLVVVRMVVAPVEQAAATSAKLASGRLDERMAVRGDDVLARLGRSFNHMADSMSSQITRLGALSTLQQRFVSDVSHELRTPLTTIRLAGDVLYDRRDSLDPVAARTAELLHTQIDRFEVMLSDLLEMSRFDAGAATLEIEPTNVVRLAESEIESVRLLAEERGSAVRLVAPGGHFDAEVDPRRMRRILQNLLGNAIDHGEGRPITVTVDSNHDAVAIAVRDHGVGMTAEEAGRVFDRFWRADPSRQRRTGGTGLGLAISQEDAVLHGGVLDVWSRVGEGTAFRLTIPRGGALDAASPIALPPEDTGAIEIVEGRS</sequence>
<dbReference type="SUPFAM" id="SSF158472">
    <property type="entry name" value="HAMP domain-like"/>
    <property type="match status" value="1"/>
</dbReference>
<dbReference type="GO" id="GO:0000155">
    <property type="term" value="F:phosphorelay sensor kinase activity"/>
    <property type="evidence" value="ECO:0007669"/>
    <property type="project" value="InterPro"/>
</dbReference>
<keyword evidence="10" id="KW-0067">ATP-binding</keyword>
<dbReference type="Proteomes" id="UP000198822">
    <property type="component" value="Chromosome I"/>
</dbReference>
<evidence type="ECO:0000256" key="13">
    <source>
        <dbReference type="ARBA" id="ARBA00023136"/>
    </source>
</evidence>
<dbReference type="SMART" id="SM00304">
    <property type="entry name" value="HAMP"/>
    <property type="match status" value="1"/>
</dbReference>
<dbReference type="PANTHER" id="PTHR43547:SF2">
    <property type="entry name" value="HYBRID SIGNAL TRANSDUCTION HISTIDINE KINASE C"/>
    <property type="match status" value="1"/>
</dbReference>
<evidence type="ECO:0000256" key="4">
    <source>
        <dbReference type="ARBA" id="ARBA00022475"/>
    </source>
</evidence>
<dbReference type="CDD" id="cd00082">
    <property type="entry name" value="HisKA"/>
    <property type="match status" value="1"/>
</dbReference>
<evidence type="ECO:0000256" key="9">
    <source>
        <dbReference type="ARBA" id="ARBA00022777"/>
    </source>
</evidence>